<gene>
    <name evidence="2" type="ORF">RMAR00112_LOCUS28188</name>
    <name evidence="3" type="ORF">RMAR00112_LOCUS29052</name>
</gene>
<dbReference type="EMBL" id="HBHW01037780">
    <property type="protein sequence ID" value="CAE0060986.1"/>
    <property type="molecule type" value="Transcribed_RNA"/>
</dbReference>
<dbReference type="Gene3D" id="2.160.10.10">
    <property type="entry name" value="Hexapeptide repeat proteins"/>
    <property type="match status" value="1"/>
</dbReference>
<evidence type="ECO:0008006" key="4">
    <source>
        <dbReference type="Google" id="ProtNLM"/>
    </source>
</evidence>
<dbReference type="InterPro" id="IPR018357">
    <property type="entry name" value="Hexapep_transf_CS"/>
</dbReference>
<reference evidence="2" key="1">
    <citation type="submission" date="2021-01" db="EMBL/GenBank/DDBJ databases">
        <authorList>
            <person name="Corre E."/>
            <person name="Pelletier E."/>
            <person name="Niang G."/>
            <person name="Scheremetjew M."/>
            <person name="Finn R."/>
            <person name="Kale V."/>
            <person name="Holt S."/>
            <person name="Cochrane G."/>
            <person name="Meng A."/>
            <person name="Brown T."/>
            <person name="Cohen L."/>
        </authorList>
    </citation>
    <scope>NUCLEOTIDE SEQUENCE</scope>
    <source>
        <strain evidence="2">CCMP 769</strain>
    </source>
</reference>
<dbReference type="SUPFAM" id="SSF51161">
    <property type="entry name" value="Trimeric LpxA-like enzymes"/>
    <property type="match status" value="1"/>
</dbReference>
<dbReference type="InterPro" id="IPR011004">
    <property type="entry name" value="Trimer_LpxA-like_sf"/>
</dbReference>
<dbReference type="PANTHER" id="PTHR43480">
    <property type="entry name" value="ACYL-[ACYL-CARRIER-PROTEIN]--UDP-N-ACETYLGLUCOSAMINE O-ACYLTRANSFERASE"/>
    <property type="match status" value="1"/>
</dbReference>
<dbReference type="GO" id="GO:0008780">
    <property type="term" value="F:acyl-[acyl-carrier-protein]-UDP-N-acetylglucosamine O-acyltransferase activity"/>
    <property type="evidence" value="ECO:0007669"/>
    <property type="project" value="InterPro"/>
</dbReference>
<dbReference type="AlphaFoldDB" id="A0A7S3EK80"/>
<dbReference type="PANTHER" id="PTHR43480:SF1">
    <property type="entry name" value="ACYL-[ACYL-CARRIER-PROTEIN]--UDP-N-ACETYLGLUCOSAMINE O-ACYLTRANSFERASE, MITOCHONDRIAL-RELATED"/>
    <property type="match status" value="1"/>
</dbReference>
<protein>
    <recommendedName>
        <fullName evidence="4">UDP N-acetylglucosamine O-acyltransferase C-terminal domain-containing protein</fullName>
    </recommendedName>
</protein>
<accession>A0A7S3EK80</accession>
<dbReference type="PROSITE" id="PS00101">
    <property type="entry name" value="HEXAPEP_TRANSFERASES"/>
    <property type="match status" value="2"/>
</dbReference>
<evidence type="ECO:0000256" key="1">
    <source>
        <dbReference type="ARBA" id="ARBA00022679"/>
    </source>
</evidence>
<proteinExistence type="predicted"/>
<name>A0A7S3EK80_9RHOD</name>
<evidence type="ECO:0000313" key="2">
    <source>
        <dbReference type="EMBL" id="CAE0060122.1"/>
    </source>
</evidence>
<dbReference type="EMBL" id="HBHW01036669">
    <property type="protein sequence ID" value="CAE0060122.1"/>
    <property type="molecule type" value="Transcribed_RNA"/>
</dbReference>
<dbReference type="Pfam" id="PF00132">
    <property type="entry name" value="Hexapep"/>
    <property type="match status" value="1"/>
</dbReference>
<keyword evidence="1" id="KW-0808">Transferase</keyword>
<sequence>MRIGGVAAMSGVLLQSGTRWTSSLPAQMTSQLHELAEVSVAAVLGNGVAVGALSEIGPKARVGDGTLVDRYVHVGEGVEVGNGVVLRRGSCVYEGTKIGSESSVYQNAILGNIPQDKKYRGEPTRTEIGQNSILREGAIVERGTVQGGGVTKVGSNVLVMSGVYVGHDCTIGDGCVIGNRTSLAGHCELQDGVTVGGHATLVQHLTLGTESMVGAQSLLQRDVIPHTLVSGSPARLRGLNIRRLRKNMDRRDLWVAIAGFNFIFKNGPLPRGFSLSAGSTESFRSLASRAEALMRAVPTHSSHRLRTVLSQISEFLIHPSRIGAYSGTGKSFS</sequence>
<dbReference type="GO" id="GO:0008610">
    <property type="term" value="P:lipid biosynthetic process"/>
    <property type="evidence" value="ECO:0007669"/>
    <property type="project" value="InterPro"/>
</dbReference>
<dbReference type="InterPro" id="IPR001451">
    <property type="entry name" value="Hexapep"/>
</dbReference>
<organism evidence="2">
    <name type="scientific">Rhodosorus marinus</name>
    <dbReference type="NCBI Taxonomy" id="101924"/>
    <lineage>
        <taxon>Eukaryota</taxon>
        <taxon>Rhodophyta</taxon>
        <taxon>Stylonematophyceae</taxon>
        <taxon>Stylonematales</taxon>
        <taxon>Stylonemataceae</taxon>
        <taxon>Rhodosorus</taxon>
    </lineage>
</organism>
<dbReference type="InterPro" id="IPR010137">
    <property type="entry name" value="Lipid_A_LpxA"/>
</dbReference>
<evidence type="ECO:0000313" key="3">
    <source>
        <dbReference type="EMBL" id="CAE0060986.1"/>
    </source>
</evidence>